<feature type="compositionally biased region" description="Basic and acidic residues" evidence="1">
    <location>
        <begin position="153"/>
        <end position="164"/>
    </location>
</feature>
<organism evidence="2 3">
    <name type="scientific">Oedothorax gibbosus</name>
    <dbReference type="NCBI Taxonomy" id="931172"/>
    <lineage>
        <taxon>Eukaryota</taxon>
        <taxon>Metazoa</taxon>
        <taxon>Ecdysozoa</taxon>
        <taxon>Arthropoda</taxon>
        <taxon>Chelicerata</taxon>
        <taxon>Arachnida</taxon>
        <taxon>Araneae</taxon>
        <taxon>Araneomorphae</taxon>
        <taxon>Entelegynae</taxon>
        <taxon>Araneoidea</taxon>
        <taxon>Linyphiidae</taxon>
        <taxon>Erigoninae</taxon>
        <taxon>Oedothorax</taxon>
    </lineage>
</organism>
<sequence length="198" mass="22519">MGDAVDGPESETMMGDDANSDREMFMDASKEFILNLYLTESEIATYEARRKACWEAEDPIKCKDELDQEYRKVIFNRVNELRAPNLNMDMYKALLSSLVFVIKKFSGHAGLTDIQTKTDYDNNVTWIRVPEIIECNLQNRPPPARPIIKPPKVKSEEKASRDEPQVLPSADQPELDNVFGSQLGPFPTGEIFIDDPMD</sequence>
<keyword evidence="3" id="KW-1185">Reference proteome</keyword>
<feature type="region of interest" description="Disordered" evidence="1">
    <location>
        <begin position="140"/>
        <end position="198"/>
    </location>
</feature>
<name>A0AAV6V2H2_9ARAC</name>
<dbReference type="EMBL" id="JAFNEN010000195">
    <property type="protein sequence ID" value="KAG8190046.1"/>
    <property type="molecule type" value="Genomic_DNA"/>
</dbReference>
<gene>
    <name evidence="2" type="ORF">JTE90_023018</name>
</gene>
<evidence type="ECO:0000313" key="2">
    <source>
        <dbReference type="EMBL" id="KAG8190046.1"/>
    </source>
</evidence>
<proteinExistence type="predicted"/>
<accession>A0AAV6V2H2</accession>
<feature type="compositionally biased region" description="Pro residues" evidence="1">
    <location>
        <begin position="140"/>
        <end position="149"/>
    </location>
</feature>
<protein>
    <submittedName>
        <fullName evidence="2">Uncharacterized protein</fullName>
    </submittedName>
</protein>
<reference evidence="2 3" key="1">
    <citation type="journal article" date="2022" name="Nat. Ecol. Evol.">
        <title>A masculinizing supergene underlies an exaggerated male reproductive morph in a spider.</title>
        <authorList>
            <person name="Hendrickx F."/>
            <person name="De Corte Z."/>
            <person name="Sonet G."/>
            <person name="Van Belleghem S.M."/>
            <person name="Kostlbacher S."/>
            <person name="Vangestel C."/>
        </authorList>
    </citation>
    <scope>NUCLEOTIDE SEQUENCE [LARGE SCALE GENOMIC DNA]</scope>
    <source>
        <strain evidence="2">W744_W776</strain>
    </source>
</reference>
<evidence type="ECO:0000313" key="3">
    <source>
        <dbReference type="Proteomes" id="UP000827092"/>
    </source>
</evidence>
<dbReference type="AlphaFoldDB" id="A0AAV6V2H2"/>
<comment type="caution">
    <text evidence="2">The sequence shown here is derived from an EMBL/GenBank/DDBJ whole genome shotgun (WGS) entry which is preliminary data.</text>
</comment>
<evidence type="ECO:0000256" key="1">
    <source>
        <dbReference type="SAM" id="MobiDB-lite"/>
    </source>
</evidence>
<dbReference type="Proteomes" id="UP000827092">
    <property type="component" value="Unassembled WGS sequence"/>
</dbReference>